<dbReference type="InterPro" id="IPR052039">
    <property type="entry name" value="Caspase-related_regulators"/>
</dbReference>
<accession>A0A3P3XR05</accession>
<evidence type="ECO:0000259" key="2">
    <source>
        <dbReference type="PROSITE" id="PS50208"/>
    </source>
</evidence>
<dbReference type="SUPFAM" id="SSF144059">
    <property type="entry name" value="ImpE-like"/>
    <property type="match status" value="1"/>
</dbReference>
<reference evidence="3" key="1">
    <citation type="submission" date="2017-02" db="EMBL/GenBank/DDBJ databases">
        <authorList>
            <person name="Regsiter A."/>
            <person name="William W."/>
        </authorList>
    </citation>
    <scope>NUCLEOTIDE SEQUENCE</scope>
    <source>
        <strain evidence="3">BdmA 4</strain>
    </source>
</reference>
<dbReference type="GO" id="GO:0004197">
    <property type="term" value="F:cysteine-type endopeptidase activity"/>
    <property type="evidence" value="ECO:0007669"/>
    <property type="project" value="InterPro"/>
</dbReference>
<dbReference type="InterPro" id="IPR029030">
    <property type="entry name" value="Caspase-like_dom_sf"/>
</dbReference>
<feature type="chain" id="PRO_5017927167" description="Caspase family p20 domain-containing protein" evidence="1">
    <location>
        <begin position="32"/>
        <end position="694"/>
    </location>
</feature>
<dbReference type="AlphaFoldDB" id="A0A3P3XR05"/>
<sequence>MMVFSLSIRRFKLCTLAALMALLAAPLAMFAQERAPASDGLSRVALVIGNGNYEGTTKLNNPGNDATDIGDMLSRLDFDVDVLTDADLYTMEDAVLRFRDKLSDSPDSVGFFYYAGHGVQSNGENYLIPVDARLNSESLLRTRAIPLQFVLDSLGEARNRLNIIVLDACRDNPFSWARSGARGLAVVGQLPPASIVVYSTSAGKVAQDGTGRNGAFTEELLKHLPTPGLDITEVLRRTGEGLQKKTDGIQIPAIYSQFFGFLQLAPGEGAAGTGAGSGPENGSSLDYLPAFFDEAPMDAKLVIAHAEELTWDGLWLSAWNVLAKVDPNDRDPYILAEKIRTVLDGNTYTDLYQGFWLADLPPDGDADAAREAGTLDEEYFAFDVHMAVQRMLDRGVEIPPVLASALGDFYYGAYDYCGDGYVLSAEDTKAEALRWYDMANENYILVDLVSILHYAELLIDAGRADEAVAVLKDETEWEADDAGLRLRLVDAYVVTGETDSAFAELDGLIQRAASKDEARDYYAKAIDIAFDQNNRQALDRYLAAMEANYPDDWLAGLTRHKVAVRAGDNASAQNIADDLLTKFPLHTNVLEGVLTDWLENPAGADGGLAFLNRWIGKSKNDALALGVFYLYRSLYRYYSIESSPSSSLKKSSIQNALADLDSAEKLLTQSPDADKTTVEAIQYIRKELQDALEQ</sequence>
<dbReference type="Gene3D" id="1.25.40.10">
    <property type="entry name" value="Tetratricopeptide repeat domain"/>
    <property type="match status" value="1"/>
</dbReference>
<gene>
    <name evidence="3" type="ORF">SPIRO4BDMA_50263</name>
</gene>
<dbReference type="GO" id="GO:0006508">
    <property type="term" value="P:proteolysis"/>
    <property type="evidence" value="ECO:0007669"/>
    <property type="project" value="InterPro"/>
</dbReference>
<feature type="domain" description="Caspase family p20" evidence="2">
    <location>
        <begin position="41"/>
        <end position="173"/>
    </location>
</feature>
<dbReference type="PANTHER" id="PTHR22576">
    <property type="entry name" value="MUCOSA ASSOCIATED LYMPHOID TISSUE LYMPHOMA TRANSLOCATION PROTEIN 1/PARACASPASE"/>
    <property type="match status" value="1"/>
</dbReference>
<proteinExistence type="predicted"/>
<dbReference type="Pfam" id="PF14559">
    <property type="entry name" value="TPR_19"/>
    <property type="match status" value="1"/>
</dbReference>
<evidence type="ECO:0000256" key="1">
    <source>
        <dbReference type="SAM" id="SignalP"/>
    </source>
</evidence>
<dbReference type="PANTHER" id="PTHR22576:SF37">
    <property type="entry name" value="MUCOSA-ASSOCIATED LYMPHOID TISSUE LYMPHOMA TRANSLOCATION PROTEIN 1"/>
    <property type="match status" value="1"/>
</dbReference>
<dbReference type="EMBL" id="FWDO01000005">
    <property type="protein sequence ID" value="SLM18748.1"/>
    <property type="molecule type" value="Genomic_DNA"/>
</dbReference>
<dbReference type="Pfam" id="PF00656">
    <property type="entry name" value="Peptidase_C14"/>
    <property type="match status" value="1"/>
</dbReference>
<dbReference type="SUPFAM" id="SSF52129">
    <property type="entry name" value="Caspase-like"/>
    <property type="match status" value="1"/>
</dbReference>
<protein>
    <recommendedName>
        <fullName evidence="2">Caspase family p20 domain-containing protein</fullName>
    </recommendedName>
</protein>
<dbReference type="PROSITE" id="PS50208">
    <property type="entry name" value="CASPASE_P20"/>
    <property type="match status" value="1"/>
</dbReference>
<dbReference type="InterPro" id="IPR011990">
    <property type="entry name" value="TPR-like_helical_dom_sf"/>
</dbReference>
<dbReference type="Gene3D" id="3.40.50.1460">
    <property type="match status" value="1"/>
</dbReference>
<dbReference type="InterPro" id="IPR011600">
    <property type="entry name" value="Pept_C14_caspase"/>
</dbReference>
<feature type="signal peptide" evidence="1">
    <location>
        <begin position="1"/>
        <end position="31"/>
    </location>
</feature>
<evidence type="ECO:0000313" key="3">
    <source>
        <dbReference type="EMBL" id="SLM18748.1"/>
    </source>
</evidence>
<keyword evidence="1" id="KW-0732">Signal</keyword>
<dbReference type="InterPro" id="IPR001309">
    <property type="entry name" value="Pept_C14_p20"/>
</dbReference>
<organism evidence="3">
    <name type="scientific">uncultured spirochete</name>
    <dbReference type="NCBI Taxonomy" id="156406"/>
    <lineage>
        <taxon>Bacteria</taxon>
        <taxon>Pseudomonadati</taxon>
        <taxon>Spirochaetota</taxon>
        <taxon>Spirochaetia</taxon>
        <taxon>Spirochaetales</taxon>
        <taxon>environmental samples</taxon>
    </lineage>
</organism>
<name>A0A3P3XR05_9SPIR</name>